<keyword evidence="3" id="KW-0274">FAD</keyword>
<name>A0AAD4GCF5_BOLED</name>
<dbReference type="Proteomes" id="UP001194468">
    <property type="component" value="Unassembled WGS sequence"/>
</dbReference>
<reference evidence="6" key="2">
    <citation type="journal article" date="2020" name="Nat. Commun.">
        <title>Large-scale genome sequencing of mycorrhizal fungi provides insights into the early evolution of symbiotic traits.</title>
        <authorList>
            <person name="Miyauchi S."/>
            <person name="Kiss E."/>
            <person name="Kuo A."/>
            <person name="Drula E."/>
            <person name="Kohler A."/>
            <person name="Sanchez-Garcia M."/>
            <person name="Morin E."/>
            <person name="Andreopoulos B."/>
            <person name="Barry K.W."/>
            <person name="Bonito G."/>
            <person name="Buee M."/>
            <person name="Carver A."/>
            <person name="Chen C."/>
            <person name="Cichocki N."/>
            <person name="Clum A."/>
            <person name="Culley D."/>
            <person name="Crous P.W."/>
            <person name="Fauchery L."/>
            <person name="Girlanda M."/>
            <person name="Hayes R.D."/>
            <person name="Keri Z."/>
            <person name="LaButti K."/>
            <person name="Lipzen A."/>
            <person name="Lombard V."/>
            <person name="Magnuson J."/>
            <person name="Maillard F."/>
            <person name="Murat C."/>
            <person name="Nolan M."/>
            <person name="Ohm R.A."/>
            <person name="Pangilinan J."/>
            <person name="Pereira M.F."/>
            <person name="Perotto S."/>
            <person name="Peter M."/>
            <person name="Pfister S."/>
            <person name="Riley R."/>
            <person name="Sitrit Y."/>
            <person name="Stielow J.B."/>
            <person name="Szollosi G."/>
            <person name="Zifcakova L."/>
            <person name="Stursova M."/>
            <person name="Spatafora J.W."/>
            <person name="Tedersoo L."/>
            <person name="Vaario L.M."/>
            <person name="Yamada A."/>
            <person name="Yan M."/>
            <person name="Wang P."/>
            <person name="Xu J."/>
            <person name="Bruns T."/>
            <person name="Baldrian P."/>
            <person name="Vilgalys R."/>
            <person name="Dunand C."/>
            <person name="Henrissat B."/>
            <person name="Grigoriev I.V."/>
            <person name="Hibbett D."/>
            <person name="Nagy L.G."/>
            <person name="Martin F.M."/>
        </authorList>
    </citation>
    <scope>NUCLEOTIDE SEQUENCE</scope>
    <source>
        <strain evidence="6">BED1</strain>
    </source>
</reference>
<accession>A0AAD4GCF5</accession>
<comment type="caution">
    <text evidence="6">The sequence shown here is derived from an EMBL/GenBank/DDBJ whole genome shotgun (WGS) entry which is preliminary data.</text>
</comment>
<feature type="compositionally biased region" description="Low complexity" evidence="5">
    <location>
        <begin position="884"/>
        <end position="900"/>
    </location>
</feature>
<dbReference type="GO" id="GO:0000981">
    <property type="term" value="F:DNA-binding transcription factor activity, RNA polymerase II-specific"/>
    <property type="evidence" value="ECO:0007669"/>
    <property type="project" value="InterPro"/>
</dbReference>
<gene>
    <name evidence="6" type="ORF">L210DRAFT_3632096</name>
</gene>
<evidence type="ECO:0000256" key="1">
    <source>
        <dbReference type="ARBA" id="ARBA00009183"/>
    </source>
</evidence>
<evidence type="ECO:0008006" key="8">
    <source>
        <dbReference type="Google" id="ProtNLM"/>
    </source>
</evidence>
<feature type="compositionally biased region" description="Polar residues" evidence="5">
    <location>
        <begin position="901"/>
        <end position="910"/>
    </location>
</feature>
<keyword evidence="2" id="KW-0285">Flavoprotein</keyword>
<proteinExistence type="inferred from homology"/>
<reference evidence="6" key="1">
    <citation type="submission" date="2019-10" db="EMBL/GenBank/DDBJ databases">
        <authorList>
            <consortium name="DOE Joint Genome Institute"/>
            <person name="Kuo A."/>
            <person name="Miyauchi S."/>
            <person name="Kiss E."/>
            <person name="Drula E."/>
            <person name="Kohler A."/>
            <person name="Sanchez-Garcia M."/>
            <person name="Andreopoulos B."/>
            <person name="Barry K.W."/>
            <person name="Bonito G."/>
            <person name="Buee M."/>
            <person name="Carver A."/>
            <person name="Chen C."/>
            <person name="Cichocki N."/>
            <person name="Clum A."/>
            <person name="Culley D."/>
            <person name="Crous P.W."/>
            <person name="Fauchery L."/>
            <person name="Girlanda M."/>
            <person name="Hayes R."/>
            <person name="Keri Z."/>
            <person name="LaButti K."/>
            <person name="Lipzen A."/>
            <person name="Lombard V."/>
            <person name="Magnuson J."/>
            <person name="Maillard F."/>
            <person name="Morin E."/>
            <person name="Murat C."/>
            <person name="Nolan M."/>
            <person name="Ohm R."/>
            <person name="Pangilinan J."/>
            <person name="Pereira M."/>
            <person name="Perotto S."/>
            <person name="Peter M."/>
            <person name="Riley R."/>
            <person name="Sitrit Y."/>
            <person name="Stielow B."/>
            <person name="Szollosi G."/>
            <person name="Zifcakova L."/>
            <person name="Stursova M."/>
            <person name="Spatafora J.W."/>
            <person name="Tedersoo L."/>
            <person name="Vaario L.-M."/>
            <person name="Yamada A."/>
            <person name="Yan M."/>
            <person name="Wang P."/>
            <person name="Xu J."/>
            <person name="Bruns T."/>
            <person name="Baldrian P."/>
            <person name="Vilgalys R."/>
            <person name="Henrissat B."/>
            <person name="Grigoriev I.V."/>
            <person name="Hibbett D."/>
            <person name="Nagy L.G."/>
            <person name="Martin F.M."/>
        </authorList>
    </citation>
    <scope>NUCLEOTIDE SEQUENCE</scope>
    <source>
        <strain evidence="6">BED1</strain>
    </source>
</reference>
<dbReference type="InterPro" id="IPR036188">
    <property type="entry name" value="FAD/NAD-bd_sf"/>
</dbReference>
<keyword evidence="7" id="KW-1185">Reference proteome</keyword>
<dbReference type="GO" id="GO:0050661">
    <property type="term" value="F:NADP binding"/>
    <property type="evidence" value="ECO:0007669"/>
    <property type="project" value="InterPro"/>
</dbReference>
<dbReference type="SUPFAM" id="SSF51905">
    <property type="entry name" value="FAD/NAD(P)-binding domain"/>
    <property type="match status" value="2"/>
</dbReference>
<feature type="compositionally biased region" description="Basic residues" evidence="5">
    <location>
        <begin position="867"/>
        <end position="877"/>
    </location>
</feature>
<dbReference type="Pfam" id="PF00743">
    <property type="entry name" value="FMO-like"/>
    <property type="match status" value="1"/>
</dbReference>
<evidence type="ECO:0000256" key="2">
    <source>
        <dbReference type="ARBA" id="ARBA00022630"/>
    </source>
</evidence>
<feature type="region of interest" description="Disordered" evidence="5">
    <location>
        <begin position="847"/>
        <end position="979"/>
    </location>
</feature>
<dbReference type="GO" id="GO:0004499">
    <property type="term" value="F:N,N-dimethylaniline monooxygenase activity"/>
    <property type="evidence" value="ECO:0007669"/>
    <property type="project" value="InterPro"/>
</dbReference>
<dbReference type="InterPro" id="IPR020946">
    <property type="entry name" value="Flavin_mOase-like"/>
</dbReference>
<evidence type="ECO:0000256" key="5">
    <source>
        <dbReference type="SAM" id="MobiDB-lite"/>
    </source>
</evidence>
<dbReference type="CDD" id="cd00067">
    <property type="entry name" value="GAL4"/>
    <property type="match status" value="1"/>
</dbReference>
<dbReference type="GO" id="GO:0050660">
    <property type="term" value="F:flavin adenine dinucleotide binding"/>
    <property type="evidence" value="ECO:0007669"/>
    <property type="project" value="InterPro"/>
</dbReference>
<evidence type="ECO:0000313" key="6">
    <source>
        <dbReference type="EMBL" id="KAF8436270.1"/>
    </source>
</evidence>
<dbReference type="PANTHER" id="PTHR23023">
    <property type="entry name" value="DIMETHYLANILINE MONOOXYGENASE"/>
    <property type="match status" value="1"/>
</dbReference>
<keyword evidence="4" id="KW-0560">Oxidoreductase</keyword>
<organism evidence="6 7">
    <name type="scientific">Boletus edulis BED1</name>
    <dbReference type="NCBI Taxonomy" id="1328754"/>
    <lineage>
        <taxon>Eukaryota</taxon>
        <taxon>Fungi</taxon>
        <taxon>Dikarya</taxon>
        <taxon>Basidiomycota</taxon>
        <taxon>Agaricomycotina</taxon>
        <taxon>Agaricomycetes</taxon>
        <taxon>Agaricomycetidae</taxon>
        <taxon>Boletales</taxon>
        <taxon>Boletineae</taxon>
        <taxon>Boletaceae</taxon>
        <taxon>Boletoideae</taxon>
        <taxon>Boletus</taxon>
    </lineage>
</organism>
<sequence length="1050" mass="116193">MATSPRRVLIIGGGPCGLVTLRNLLERGEFEDVQLVERQDNIGGVWYQSRNEQANDNSDPLAASHPRWPTPAYPALIGNVIPEFLSFSGYPFPTPPREGQPFPTLRETYDYIAAFARPLFERGKIRLHHEVVDVAEIEAEDGGGWRVAMTDWSKGSGSGVSLKEERWDAVVITTVWYDNAYYPDVEGLDDVKLTGRVLHAQTWRGPSGYEGKHVAIIGNANSANEMAAELASVAQLPVYRSTRRVSIFPSLPDDRIEDVGPVSRYSRGANGRITVHLQDRTIDDVDYVLFGTGYYPDVPYLRVLEPAVGTSDRARRSLNRLTRRRIQPIRVPSLYRHVLYAHNTSLAFIGALISFTPFAMADLTSTWLALAWSLPAGAGTGTGSRTGSKVTVPPTVASRLADEQDRLQMLHQLRSETDNPSDLVSFHFLGRYELPYAQVARAEIVRGAPELGDVLAPWDDAQDARRFAMYATKLDSLRALMYRHCAPKLEWSTFCHVSDKPNGGFGLMLRPPRNFNFSRAAWERKKGRTIRRLRGRCTNLLLDASWIVRASFTEAVDSVHPSPLHACFGHCHIPNVGAPDSGWAVPRALIVKTGSRLNWCVSSAKRTRKWPSRRLRSKYQHYPQLVTLGNATKFLEKITHRKMQGQSIVEAGSGRGDDGRKLDSDVRAPLRLTEELVAMTIVKLVPDGSAAQWTLAVQVIDSAMDDVRAVIEEAAQIPLLLIAMDNYRDKGNDGWPAWDRITSCCYTDIADHPWSSRCSGVKVEHGEWTVAIAKGSDMLGVKMEPAEKEPEEEGDNDSDDKRAEDEQERVTSIPLPSCSACLLKGITCVPSDSGACKECRAKKKRCDRVKEKRGRSGSPSTSIPPAKRTRSQSRGRASRPCPPSSAAKSKSPSPSPCSSSLTKPQQQTIELSEDLRKVAKRPKRAVASVHAAATASPSTSSSHLPSYNLRRRRVPTSNSAPVAPSRAITAPSQTGLKPGPAYSLQNEPLVTRGEFEHFIGEHRALIARVEQLEQEKQHRATMEKIERMNFMLREGEVPQIDVSLSGSTAT</sequence>
<feature type="region of interest" description="Disordered" evidence="5">
    <location>
        <begin position="779"/>
        <end position="810"/>
    </location>
</feature>
<dbReference type="PRINTS" id="PR00368">
    <property type="entry name" value="FADPNR"/>
</dbReference>
<dbReference type="Gene3D" id="3.50.50.60">
    <property type="entry name" value="FAD/NAD(P)-binding domain"/>
    <property type="match status" value="2"/>
</dbReference>
<evidence type="ECO:0000313" key="7">
    <source>
        <dbReference type="Proteomes" id="UP001194468"/>
    </source>
</evidence>
<dbReference type="InterPro" id="IPR050346">
    <property type="entry name" value="FMO-like"/>
</dbReference>
<evidence type="ECO:0000256" key="4">
    <source>
        <dbReference type="ARBA" id="ARBA00023002"/>
    </source>
</evidence>
<feature type="compositionally biased region" description="Low complexity" evidence="5">
    <location>
        <begin position="925"/>
        <end position="946"/>
    </location>
</feature>
<dbReference type="InterPro" id="IPR001138">
    <property type="entry name" value="Zn2Cys6_DnaBD"/>
</dbReference>
<dbReference type="GO" id="GO:0008270">
    <property type="term" value="F:zinc ion binding"/>
    <property type="evidence" value="ECO:0007669"/>
    <property type="project" value="InterPro"/>
</dbReference>
<comment type="similarity">
    <text evidence="1">Belongs to the FMO family.</text>
</comment>
<protein>
    <recommendedName>
        <fullName evidence="8">Flavin-containing monooxygenase</fullName>
    </recommendedName>
</protein>
<feature type="compositionally biased region" description="Acidic residues" evidence="5">
    <location>
        <begin position="789"/>
        <end position="798"/>
    </location>
</feature>
<dbReference type="EMBL" id="WHUW01000022">
    <property type="protein sequence ID" value="KAF8436270.1"/>
    <property type="molecule type" value="Genomic_DNA"/>
</dbReference>
<dbReference type="AlphaFoldDB" id="A0AAD4GCF5"/>
<evidence type="ECO:0000256" key="3">
    <source>
        <dbReference type="ARBA" id="ARBA00022827"/>
    </source>
</evidence>